<dbReference type="Proteomes" id="UP000887567">
    <property type="component" value="Unplaced"/>
</dbReference>
<keyword evidence="3 10" id="KW-0245">EGF-like domain</keyword>
<keyword evidence="9" id="KW-0393">Immunoglobulin domain</keyword>
<evidence type="ECO:0000256" key="11">
    <source>
        <dbReference type="PROSITE-ProRule" id="PRU00302"/>
    </source>
</evidence>
<feature type="transmembrane region" description="Helical" evidence="13">
    <location>
        <begin position="12"/>
        <end position="33"/>
    </location>
</feature>
<reference evidence="17" key="1">
    <citation type="submission" date="2022-11" db="UniProtKB">
        <authorList>
            <consortium name="EnsemblMetazoa"/>
        </authorList>
    </citation>
    <scope>IDENTIFICATION</scope>
</reference>
<keyword evidence="5" id="KW-0677">Repeat</keyword>
<evidence type="ECO:0000256" key="10">
    <source>
        <dbReference type="PROSITE-ProRule" id="PRU00076"/>
    </source>
</evidence>
<protein>
    <submittedName>
        <fullName evidence="17">Uncharacterized protein</fullName>
    </submittedName>
</protein>
<feature type="domain" description="Sushi" evidence="16">
    <location>
        <begin position="506"/>
        <end position="567"/>
    </location>
</feature>
<feature type="domain" description="Ig-like" evidence="15">
    <location>
        <begin position="353"/>
        <end position="444"/>
    </location>
</feature>
<feature type="domain" description="Ig-like" evidence="15">
    <location>
        <begin position="262"/>
        <end position="341"/>
    </location>
</feature>
<dbReference type="InterPro" id="IPR003599">
    <property type="entry name" value="Ig_sub"/>
</dbReference>
<evidence type="ECO:0000256" key="9">
    <source>
        <dbReference type="ARBA" id="ARBA00023319"/>
    </source>
</evidence>
<evidence type="ECO:0000256" key="2">
    <source>
        <dbReference type="ARBA" id="ARBA00006373"/>
    </source>
</evidence>
<dbReference type="InterPro" id="IPR018097">
    <property type="entry name" value="EGF_Ca-bd_CS"/>
</dbReference>
<dbReference type="SMART" id="SM00181">
    <property type="entry name" value="EGF"/>
    <property type="match status" value="1"/>
</dbReference>
<evidence type="ECO:0000256" key="3">
    <source>
        <dbReference type="ARBA" id="ARBA00022536"/>
    </source>
</evidence>
<dbReference type="InterPro" id="IPR000742">
    <property type="entry name" value="EGF"/>
</dbReference>
<dbReference type="FunFam" id="2.60.40.10:FF:000032">
    <property type="entry name" value="palladin isoform X1"/>
    <property type="match status" value="1"/>
</dbReference>
<dbReference type="OMA" id="NEIHRND"/>
<feature type="compositionally biased region" description="Low complexity" evidence="12">
    <location>
        <begin position="92"/>
        <end position="104"/>
    </location>
</feature>
<sequence>MEGSGKSKTNCILQLGVLLNLALTILSVGYLTYRVHTLDERIVRCEQIKKTESDADVHNNRLPRAANNGSRDPTSACTKCRDICTQIFSSGSSKKLKSSKGTSKQVCVRGPPGAPGPQGPKGPSGHRGRRGRRGFRGSPGIQGPPGLPGPQGPRGVPGRTPSGKASSIIYSLALPKITKRPPSVLVTKEGDNVVIPSKASGFPLPKMSWYKDNKKVDERFYATGALRISNVKFKDHGVYLLKAKNFIGQATAKMKLVVNVAPRFVVQPPVYVAGYEDWNTTITCNIFGFPPPRIEWTRPQNVMPKGRHVKTGNRLTIMNTKREDKGPYMCKGINDQGNELAIVVLNVYSVIAPVIVQSSPNNVTVNKIMSRVKLNCSATGSPLPTIEWSKDGQPLSVNTTVHQTNKETIGNLVIDPFMPQDQGRYKCFFRNYENGTAETTIQVSLKSCGDPGRPLNGHRTGNVFWAGNMVVYTCDPGYYLVGPSNRLCLENGAWSNSIPSCLRLCPEMVSPANGYMVGDFLGNSTLTFKCSRGYWLRENHQLLCDPKTGNWTNWNGTIIIENPQCKNVDECSTGANTCNVNAQCTDTVGSYTCQCNQGFEGDGRTCSMTQVYYRDSQGWTLIARFSNNDTKNWMRDDASWWYTLTTPQGDVTNPGVNQDMISAAFWLMNGNNIKITRSDDPHHTALLQTTSNCFSTQTFRSMISSYGMFTYRTSWASNQCRGKCKVSYGGNYQSTHGFSRSHCSSDLQSSNYIGFWCDWKSGDGAVMMIGGGGDGCGRADHGIAITEEEEAAFMEYSNQGECDFGNEANKGDFCTSTYSLNLWIK</sequence>
<dbReference type="GeneID" id="110250218"/>
<dbReference type="SMART" id="SM00409">
    <property type="entry name" value="IG"/>
    <property type="match status" value="3"/>
</dbReference>
<dbReference type="PROSITE" id="PS01186">
    <property type="entry name" value="EGF_2"/>
    <property type="match status" value="1"/>
</dbReference>
<dbReference type="PROSITE" id="PS00010">
    <property type="entry name" value="ASX_HYDROXYL"/>
    <property type="match status" value="1"/>
</dbReference>
<evidence type="ECO:0000313" key="17">
    <source>
        <dbReference type="EnsemblMetazoa" id="XP_028518323.1"/>
    </source>
</evidence>
<dbReference type="CDD" id="cd00054">
    <property type="entry name" value="EGF_CA"/>
    <property type="match status" value="1"/>
</dbReference>
<feature type="domain" description="Ig-like" evidence="15">
    <location>
        <begin position="175"/>
        <end position="259"/>
    </location>
</feature>
<dbReference type="SMART" id="SM00179">
    <property type="entry name" value="EGF_CA"/>
    <property type="match status" value="1"/>
</dbReference>
<dbReference type="InterPro" id="IPR000152">
    <property type="entry name" value="EGF-type_Asp/Asn_hydroxyl_site"/>
</dbReference>
<dbReference type="SMART" id="SM00032">
    <property type="entry name" value="CCP"/>
    <property type="match status" value="2"/>
</dbReference>
<comment type="similarity">
    <text evidence="2">Belongs to the EGF domain peptide family.</text>
</comment>
<organism evidence="17 18">
    <name type="scientific">Exaiptasia diaphana</name>
    <name type="common">Tropical sea anemone</name>
    <name type="synonym">Aiptasia pulchella</name>
    <dbReference type="NCBI Taxonomy" id="2652724"/>
    <lineage>
        <taxon>Eukaryota</taxon>
        <taxon>Metazoa</taxon>
        <taxon>Cnidaria</taxon>
        <taxon>Anthozoa</taxon>
        <taxon>Hexacorallia</taxon>
        <taxon>Actiniaria</taxon>
        <taxon>Aiptasiidae</taxon>
        <taxon>Exaiptasia</taxon>
    </lineage>
</organism>
<accession>A0A913YTC8</accession>
<feature type="compositionally biased region" description="Basic residues" evidence="12">
    <location>
        <begin position="124"/>
        <end position="135"/>
    </location>
</feature>
<evidence type="ECO:0000313" key="18">
    <source>
        <dbReference type="Proteomes" id="UP000887567"/>
    </source>
</evidence>
<dbReference type="SUPFAM" id="SSF48726">
    <property type="entry name" value="Immunoglobulin"/>
    <property type="match status" value="3"/>
</dbReference>
<dbReference type="Gene3D" id="2.10.70.10">
    <property type="entry name" value="Complement Module, domain 1"/>
    <property type="match status" value="2"/>
</dbReference>
<dbReference type="Pfam" id="PF07679">
    <property type="entry name" value="I-set"/>
    <property type="match status" value="2"/>
</dbReference>
<dbReference type="Pfam" id="PF00084">
    <property type="entry name" value="Sushi"/>
    <property type="match status" value="1"/>
</dbReference>
<keyword evidence="6 13" id="KW-0472">Membrane</keyword>
<keyword evidence="13" id="KW-0812">Transmembrane</keyword>
<dbReference type="Pfam" id="PF13927">
    <property type="entry name" value="Ig_3"/>
    <property type="match status" value="1"/>
</dbReference>
<dbReference type="EnsemblMetazoa" id="XM_028662522.1">
    <property type="protein sequence ID" value="XP_028518323.1"/>
    <property type="gene ID" value="LOC110250218"/>
</dbReference>
<comment type="subcellular location">
    <subcellularLocation>
        <location evidence="1">Membrane</location>
    </subcellularLocation>
</comment>
<dbReference type="InterPro" id="IPR035976">
    <property type="entry name" value="Sushi/SCR/CCP_sf"/>
</dbReference>
<feature type="region of interest" description="Disordered" evidence="12">
    <location>
        <begin position="92"/>
        <end position="163"/>
    </location>
</feature>
<dbReference type="SMART" id="SM00408">
    <property type="entry name" value="IGc2"/>
    <property type="match status" value="3"/>
</dbReference>
<dbReference type="InterPro" id="IPR007110">
    <property type="entry name" value="Ig-like_dom"/>
</dbReference>
<dbReference type="CDD" id="cd00033">
    <property type="entry name" value="CCP"/>
    <property type="match status" value="2"/>
</dbReference>
<feature type="domain" description="Sushi" evidence="16">
    <location>
        <begin position="446"/>
        <end position="503"/>
    </location>
</feature>
<keyword evidence="7 11" id="KW-1015">Disulfide bond</keyword>
<keyword evidence="11" id="KW-0768">Sushi</keyword>
<dbReference type="Gene3D" id="2.10.25.10">
    <property type="entry name" value="Laminin"/>
    <property type="match status" value="1"/>
</dbReference>
<dbReference type="RefSeq" id="XP_028518323.1">
    <property type="nucleotide sequence ID" value="XM_028662522.1"/>
</dbReference>
<dbReference type="InterPro" id="IPR051170">
    <property type="entry name" value="Neural/epithelial_adhesion"/>
</dbReference>
<dbReference type="PANTHER" id="PTHR12231">
    <property type="entry name" value="CTX-RELATED TYPE I TRANSMEMBRANE PROTEIN"/>
    <property type="match status" value="1"/>
</dbReference>
<dbReference type="PROSITE" id="PS01187">
    <property type="entry name" value="EGF_CA"/>
    <property type="match status" value="1"/>
</dbReference>
<dbReference type="InterPro" id="IPR013783">
    <property type="entry name" value="Ig-like_fold"/>
</dbReference>
<dbReference type="InterPro" id="IPR001881">
    <property type="entry name" value="EGF-like_Ca-bd_dom"/>
</dbReference>
<dbReference type="Pfam" id="PF12947">
    <property type="entry name" value="EGF_3"/>
    <property type="match status" value="1"/>
</dbReference>
<evidence type="ECO:0000256" key="12">
    <source>
        <dbReference type="SAM" id="MobiDB-lite"/>
    </source>
</evidence>
<name>A0A913YTC8_EXADI</name>
<dbReference type="AlphaFoldDB" id="A0A913YTC8"/>
<dbReference type="InterPro" id="IPR003598">
    <property type="entry name" value="Ig_sub2"/>
</dbReference>
<dbReference type="PROSITE" id="PS50026">
    <property type="entry name" value="EGF_3"/>
    <property type="match status" value="1"/>
</dbReference>
<dbReference type="SUPFAM" id="SSF57535">
    <property type="entry name" value="Complement control module/SCR domain"/>
    <property type="match status" value="2"/>
</dbReference>
<keyword evidence="4" id="KW-0732">Signal</keyword>
<dbReference type="OrthoDB" id="5985707at2759"/>
<dbReference type="InterPro" id="IPR036179">
    <property type="entry name" value="Ig-like_dom_sf"/>
</dbReference>
<comment type="caution">
    <text evidence="10">Lacks conserved residue(s) required for the propagation of feature annotation.</text>
</comment>
<dbReference type="PANTHER" id="PTHR12231:SF253">
    <property type="entry name" value="DPR-INTERACTING PROTEIN ETA, ISOFORM B-RELATED"/>
    <property type="match status" value="1"/>
</dbReference>
<dbReference type="SUPFAM" id="SSF57196">
    <property type="entry name" value="EGF/Laminin"/>
    <property type="match status" value="1"/>
</dbReference>
<dbReference type="KEGG" id="epa:110250218"/>
<dbReference type="FunFam" id="2.10.70.10:FF:000011">
    <property type="entry name" value="CUB and sushi domain-containing protein 3 isoform A"/>
    <property type="match status" value="1"/>
</dbReference>
<dbReference type="PROSITE" id="PS50835">
    <property type="entry name" value="IG_LIKE"/>
    <property type="match status" value="3"/>
</dbReference>
<dbReference type="Pfam" id="PF01391">
    <property type="entry name" value="Collagen"/>
    <property type="match status" value="1"/>
</dbReference>
<dbReference type="GO" id="GO:0005509">
    <property type="term" value="F:calcium ion binding"/>
    <property type="evidence" value="ECO:0007669"/>
    <property type="project" value="InterPro"/>
</dbReference>
<dbReference type="PROSITE" id="PS50923">
    <property type="entry name" value="SUSHI"/>
    <property type="match status" value="2"/>
</dbReference>
<dbReference type="InterPro" id="IPR024731">
    <property type="entry name" value="NELL2-like_EGF"/>
</dbReference>
<dbReference type="InterPro" id="IPR008160">
    <property type="entry name" value="Collagen"/>
</dbReference>
<dbReference type="FunFam" id="2.10.25.10:FF:000038">
    <property type="entry name" value="Fibrillin 2"/>
    <property type="match status" value="1"/>
</dbReference>
<evidence type="ECO:0000256" key="7">
    <source>
        <dbReference type="ARBA" id="ARBA00023157"/>
    </source>
</evidence>
<keyword evidence="8" id="KW-0325">Glycoprotein</keyword>
<keyword evidence="13" id="KW-1133">Transmembrane helix</keyword>
<dbReference type="CDD" id="cd00096">
    <property type="entry name" value="Ig"/>
    <property type="match status" value="2"/>
</dbReference>
<evidence type="ECO:0000256" key="6">
    <source>
        <dbReference type="ARBA" id="ARBA00023136"/>
    </source>
</evidence>
<dbReference type="GO" id="GO:0016020">
    <property type="term" value="C:membrane"/>
    <property type="evidence" value="ECO:0007669"/>
    <property type="project" value="UniProtKB-SubCell"/>
</dbReference>
<feature type="disulfide bond" evidence="11">
    <location>
        <begin position="474"/>
        <end position="501"/>
    </location>
</feature>
<evidence type="ECO:0000256" key="1">
    <source>
        <dbReference type="ARBA" id="ARBA00004370"/>
    </source>
</evidence>
<dbReference type="Gene3D" id="2.60.40.10">
    <property type="entry name" value="Immunoglobulins"/>
    <property type="match status" value="3"/>
</dbReference>
<evidence type="ECO:0000256" key="4">
    <source>
        <dbReference type="ARBA" id="ARBA00022729"/>
    </source>
</evidence>
<keyword evidence="18" id="KW-1185">Reference proteome</keyword>
<dbReference type="InterPro" id="IPR013098">
    <property type="entry name" value="Ig_I-set"/>
</dbReference>
<evidence type="ECO:0000259" key="15">
    <source>
        <dbReference type="PROSITE" id="PS50835"/>
    </source>
</evidence>
<evidence type="ECO:0000259" key="14">
    <source>
        <dbReference type="PROSITE" id="PS50026"/>
    </source>
</evidence>
<evidence type="ECO:0000256" key="8">
    <source>
        <dbReference type="ARBA" id="ARBA00023180"/>
    </source>
</evidence>
<feature type="domain" description="EGF-like" evidence="14">
    <location>
        <begin position="567"/>
        <end position="607"/>
    </location>
</feature>
<proteinExistence type="inferred from homology"/>
<evidence type="ECO:0000259" key="16">
    <source>
        <dbReference type="PROSITE" id="PS50923"/>
    </source>
</evidence>
<dbReference type="InterPro" id="IPR000436">
    <property type="entry name" value="Sushi_SCR_CCP_dom"/>
</dbReference>
<evidence type="ECO:0000256" key="5">
    <source>
        <dbReference type="ARBA" id="ARBA00022737"/>
    </source>
</evidence>
<evidence type="ECO:0000256" key="13">
    <source>
        <dbReference type="SAM" id="Phobius"/>
    </source>
</evidence>